<dbReference type="InterPro" id="IPR036249">
    <property type="entry name" value="Thioredoxin-like_sf"/>
</dbReference>
<reference evidence="1 2" key="1">
    <citation type="submission" date="2020-01" db="EMBL/GenBank/DDBJ databases">
        <title>Jiella pacifica sp. nov.</title>
        <authorList>
            <person name="Xue Z."/>
            <person name="Zhu S."/>
            <person name="Chen J."/>
            <person name="Yang J."/>
        </authorList>
    </citation>
    <scope>NUCLEOTIDE SEQUENCE [LARGE SCALE GENOMIC DNA]</scope>
    <source>
        <strain evidence="1 2">40Bstr34</strain>
    </source>
</reference>
<protein>
    <submittedName>
        <fullName evidence="1">DUF899 domain-containing protein</fullName>
    </submittedName>
</protein>
<dbReference type="EMBL" id="JAAAMG010000043">
    <property type="protein sequence ID" value="NDW07892.1"/>
    <property type="molecule type" value="Genomic_DNA"/>
</dbReference>
<gene>
    <name evidence="1" type="ORF">GTK09_26175</name>
</gene>
<proteinExistence type="predicted"/>
<evidence type="ECO:0000313" key="2">
    <source>
        <dbReference type="Proteomes" id="UP000469011"/>
    </source>
</evidence>
<evidence type="ECO:0000313" key="1">
    <source>
        <dbReference type="EMBL" id="NDW07892.1"/>
    </source>
</evidence>
<keyword evidence="2" id="KW-1185">Reference proteome</keyword>
<dbReference type="RefSeq" id="WP_163466346.1">
    <property type="nucleotide sequence ID" value="NZ_JAAAMG010000043.1"/>
</dbReference>
<dbReference type="Pfam" id="PF05988">
    <property type="entry name" value="DUF899"/>
    <property type="match status" value="1"/>
</dbReference>
<organism evidence="1 2">
    <name type="scientific">Jiella pacifica</name>
    <dbReference type="NCBI Taxonomy" id="2696469"/>
    <lineage>
        <taxon>Bacteria</taxon>
        <taxon>Pseudomonadati</taxon>
        <taxon>Pseudomonadota</taxon>
        <taxon>Alphaproteobacteria</taxon>
        <taxon>Hyphomicrobiales</taxon>
        <taxon>Aurantimonadaceae</taxon>
        <taxon>Jiella</taxon>
    </lineage>
</organism>
<dbReference type="Proteomes" id="UP000469011">
    <property type="component" value="Unassembled WGS sequence"/>
</dbReference>
<dbReference type="SUPFAM" id="SSF52833">
    <property type="entry name" value="Thioredoxin-like"/>
    <property type="match status" value="1"/>
</dbReference>
<dbReference type="InterPro" id="IPR010296">
    <property type="entry name" value="DUF899_thioredox"/>
</dbReference>
<comment type="caution">
    <text evidence="1">The sequence shown here is derived from an EMBL/GenBank/DDBJ whole genome shotgun (WGS) entry which is preliminary data.</text>
</comment>
<dbReference type="AlphaFoldDB" id="A0A6N9TBE4"/>
<sequence>MSETSLRPAAELARLDPRQFPNESPAYREARTELLAEEIELRRHLARVAALRRALPPGGEVMRDYRFAGGEGEVGLADLFGPHDTLVLYSFMYGPQRRDVCPMCAATMSAWDGEAPHIERRVAFAMVARSPIVRILGLAEERGWRNLKLYGDPSGDYTADYVGERDSDMPAYNVFSRRDGTIRHFWAAEGGMEIADPGQDPHMAPDLNPLWTILDTTPGGRGTDWYPSLRY</sequence>
<accession>A0A6N9TBE4</accession>
<name>A0A6N9TBE4_9HYPH</name>